<keyword evidence="1" id="KW-0812">Transmembrane</keyword>
<evidence type="ECO:0000313" key="4">
    <source>
        <dbReference type="Proteomes" id="UP001165498"/>
    </source>
</evidence>
<accession>A0ABT1QWN1</accession>
<keyword evidence="2" id="KW-0732">Signal</keyword>
<gene>
    <name evidence="3" type="ORF">NM961_18440</name>
</gene>
<dbReference type="NCBIfam" id="TIGR02608">
    <property type="entry name" value="delta_60_rpt"/>
    <property type="match status" value="5"/>
</dbReference>
<keyword evidence="1" id="KW-1133">Transmembrane helix</keyword>
<dbReference type="Pfam" id="PF17164">
    <property type="entry name" value="DUF5122"/>
    <property type="match status" value="1"/>
</dbReference>
<dbReference type="Gene3D" id="2.80.10.50">
    <property type="match status" value="2"/>
</dbReference>
<keyword evidence="4" id="KW-1185">Reference proteome</keyword>
<dbReference type="SUPFAM" id="SSF50956">
    <property type="entry name" value="Thermostable phytase (3-phytase)"/>
    <property type="match status" value="1"/>
</dbReference>
<feature type="transmembrane region" description="Helical" evidence="1">
    <location>
        <begin position="555"/>
        <end position="572"/>
    </location>
</feature>
<reference evidence="3" key="1">
    <citation type="submission" date="2022-07" db="EMBL/GenBank/DDBJ databases">
        <title>Tahibacter sp., a new gammaproteobacterium isolated from the silt sample collected at pig farm.</title>
        <authorList>
            <person name="Chen H."/>
        </authorList>
    </citation>
    <scope>NUCLEOTIDE SEQUENCE</scope>
    <source>
        <strain evidence="3">P2K</strain>
    </source>
</reference>
<dbReference type="RefSeq" id="WP_255915887.1">
    <property type="nucleotide sequence ID" value="NZ_JANFQO010000020.1"/>
</dbReference>
<name>A0ABT1QWN1_9GAMM</name>
<dbReference type="InterPro" id="IPR013431">
    <property type="entry name" value="Delta_60_rpt"/>
</dbReference>
<feature type="chain" id="PRO_5047529458" evidence="2">
    <location>
        <begin position="21"/>
        <end position="579"/>
    </location>
</feature>
<proteinExistence type="predicted"/>
<dbReference type="EMBL" id="JANFQO010000020">
    <property type="protein sequence ID" value="MCQ4166697.1"/>
    <property type="molecule type" value="Genomic_DNA"/>
</dbReference>
<protein>
    <submittedName>
        <fullName evidence="3">Delta-60 repeat domain-containing protein</fullName>
    </submittedName>
</protein>
<organism evidence="3 4">
    <name type="scientific">Tahibacter harae</name>
    <dbReference type="NCBI Taxonomy" id="2963937"/>
    <lineage>
        <taxon>Bacteria</taxon>
        <taxon>Pseudomonadati</taxon>
        <taxon>Pseudomonadota</taxon>
        <taxon>Gammaproteobacteria</taxon>
        <taxon>Lysobacterales</taxon>
        <taxon>Rhodanobacteraceae</taxon>
        <taxon>Tahibacter</taxon>
    </lineage>
</organism>
<evidence type="ECO:0000256" key="2">
    <source>
        <dbReference type="SAM" id="SignalP"/>
    </source>
</evidence>
<evidence type="ECO:0000256" key="1">
    <source>
        <dbReference type="SAM" id="Phobius"/>
    </source>
</evidence>
<evidence type="ECO:0000313" key="3">
    <source>
        <dbReference type="EMBL" id="MCQ4166697.1"/>
    </source>
</evidence>
<dbReference type="Proteomes" id="UP001165498">
    <property type="component" value="Unassembled WGS sequence"/>
</dbReference>
<comment type="caution">
    <text evidence="3">The sequence shown here is derived from an EMBL/GenBank/DDBJ whole genome shotgun (WGS) entry which is preliminary data.</text>
</comment>
<keyword evidence="1" id="KW-0472">Membrane</keyword>
<sequence>MRTILGAALAATLASPAALANRADFDLSFGTDGVVRLPLLEQSSLVDLAVQPDGRIVAVGYAEQGGVRQWAVVRFNSDGSLDSSFGTNGVTLLAAPQAGSALAAVPRNVAVNSTGHILVAGQTALMRLTPQGQLDLSYGTGGTYVPPLAPDQGGPLLLDLVPSGDGGFYLGGALSMVWVPLPTYATRNVMVIKLTDAGLIDTSFATNGVAYVPPVLTRFFAEASAVLPVGGAIYLGGAEQNRQNQDAAGTAYKLGSDGTFDPSFGSAALSGSLRLFSEYWFNSSYVSALARQSSGALLAAGKIGGFMGNYFGIRRILADGTTDAAFTPVRIETTVAIDYAIRPAPQLLVDTDDHIVASGFGADAASLLGLLPDGAIDPDFGSNGLAAMPFGGSQTRQLARQADGKYLVIGGGESGGAGGAMYIARLRGTALIPPELVATPAAGGSFSVTGGTPGQSQLLGTIDFANRGGDPLVVASCTASAGFSVGGTFPLTIATGASQSVPVSCTMPVTPLTAQTGTLTCSGINDTDEPSISYSLSCTSGAAAVTTPVPAAGRGALALLAAALALLGLGAFRRRRPLA</sequence>
<feature type="signal peptide" evidence="2">
    <location>
        <begin position="1"/>
        <end position="20"/>
    </location>
</feature>